<organism evidence="2 3">
    <name type="scientific">Hymenobacter gummosus</name>
    <dbReference type="NCBI Taxonomy" id="1776032"/>
    <lineage>
        <taxon>Bacteria</taxon>
        <taxon>Pseudomonadati</taxon>
        <taxon>Bacteroidota</taxon>
        <taxon>Cytophagia</taxon>
        <taxon>Cytophagales</taxon>
        <taxon>Hymenobacteraceae</taxon>
        <taxon>Hymenobacter</taxon>
    </lineage>
</organism>
<keyword evidence="3" id="KW-1185">Reference proteome</keyword>
<evidence type="ECO:0000256" key="1">
    <source>
        <dbReference type="SAM" id="SignalP"/>
    </source>
</evidence>
<dbReference type="EMBL" id="RXOF01000010">
    <property type="protein sequence ID" value="RTQ48131.1"/>
    <property type="molecule type" value="Genomic_DNA"/>
</dbReference>
<dbReference type="Proteomes" id="UP000282184">
    <property type="component" value="Unassembled WGS sequence"/>
</dbReference>
<evidence type="ECO:0008006" key="4">
    <source>
        <dbReference type="Google" id="ProtNLM"/>
    </source>
</evidence>
<evidence type="ECO:0000313" key="2">
    <source>
        <dbReference type="EMBL" id="RTQ48131.1"/>
    </source>
</evidence>
<feature type="chain" id="PRO_5018723539" description="DUF4252 domain-containing protein" evidence="1">
    <location>
        <begin position="22"/>
        <end position="174"/>
    </location>
</feature>
<protein>
    <recommendedName>
        <fullName evidence="4">DUF4252 domain-containing protein</fullName>
    </recommendedName>
</protein>
<feature type="signal peptide" evidence="1">
    <location>
        <begin position="1"/>
        <end position="21"/>
    </location>
</feature>
<name>A0A3S0H4Z6_9BACT</name>
<sequence>MKYPLLLLSAGLSLAFSPAQAQSSPRALDARNGFLDAKFGMPASELEGVRLTSTVGAKQVYERVGKLPTLGGNKLSRVHYTFYNNQLCSIMLNVAGKSNNDGVLRTLQQAYGTGTAEGRTRTWEGRTVSLVFGTMGQDQANGVVSVSNKALVKQMQTRGAVGQPQRSVLSSEGQ</sequence>
<comment type="caution">
    <text evidence="2">The sequence shown here is derived from an EMBL/GenBank/DDBJ whole genome shotgun (WGS) entry which is preliminary data.</text>
</comment>
<accession>A0A3S0H4Z6</accession>
<evidence type="ECO:0000313" key="3">
    <source>
        <dbReference type="Proteomes" id="UP000282184"/>
    </source>
</evidence>
<keyword evidence="1" id="KW-0732">Signal</keyword>
<gene>
    <name evidence="2" type="ORF">EJV47_16985</name>
</gene>
<dbReference type="RefSeq" id="WP_126694372.1">
    <property type="nucleotide sequence ID" value="NZ_RXOF01000010.1"/>
</dbReference>
<reference evidence="2 3" key="1">
    <citation type="submission" date="2018-12" db="EMBL/GenBank/DDBJ databases">
        <title>Hymenobacter gummosus sp. nov., isolated from a spring.</title>
        <authorList>
            <person name="Nie L."/>
        </authorList>
    </citation>
    <scope>NUCLEOTIDE SEQUENCE [LARGE SCALE GENOMIC DNA]</scope>
    <source>
        <strain evidence="2 3">KCTC 52166</strain>
    </source>
</reference>
<dbReference type="AlphaFoldDB" id="A0A3S0H4Z6"/>
<proteinExistence type="predicted"/>
<dbReference type="OrthoDB" id="882917at2"/>